<keyword evidence="3" id="KW-1185">Reference proteome</keyword>
<gene>
    <name evidence="2" type="ORF">PCOR1329_LOCUS74106</name>
</gene>
<evidence type="ECO:0000313" key="2">
    <source>
        <dbReference type="EMBL" id="CAK0895330.1"/>
    </source>
</evidence>
<feature type="region of interest" description="Disordered" evidence="1">
    <location>
        <begin position="79"/>
        <end position="110"/>
    </location>
</feature>
<feature type="compositionally biased region" description="Low complexity" evidence="1">
    <location>
        <begin position="203"/>
        <end position="212"/>
    </location>
</feature>
<name>A0ABN9X7C6_9DINO</name>
<feature type="region of interest" description="Disordered" evidence="1">
    <location>
        <begin position="179"/>
        <end position="238"/>
    </location>
</feature>
<comment type="caution">
    <text evidence="2">The sequence shown here is derived from an EMBL/GenBank/DDBJ whole genome shotgun (WGS) entry which is preliminary data.</text>
</comment>
<reference evidence="2" key="1">
    <citation type="submission" date="2023-10" db="EMBL/GenBank/DDBJ databases">
        <authorList>
            <person name="Chen Y."/>
            <person name="Shah S."/>
            <person name="Dougan E. K."/>
            <person name="Thang M."/>
            <person name="Chan C."/>
        </authorList>
    </citation>
    <scope>NUCLEOTIDE SEQUENCE [LARGE SCALE GENOMIC DNA]</scope>
</reference>
<feature type="compositionally biased region" description="Basic residues" evidence="1">
    <location>
        <begin position="213"/>
        <end position="232"/>
    </location>
</feature>
<proteinExistence type="predicted"/>
<protein>
    <submittedName>
        <fullName evidence="2">Uncharacterized protein</fullName>
    </submittedName>
</protein>
<feature type="non-terminal residue" evidence="2">
    <location>
        <position position="1"/>
    </location>
</feature>
<feature type="compositionally biased region" description="Low complexity" evidence="1">
    <location>
        <begin position="96"/>
        <end position="110"/>
    </location>
</feature>
<accession>A0ABN9X7C6</accession>
<evidence type="ECO:0000313" key="3">
    <source>
        <dbReference type="Proteomes" id="UP001189429"/>
    </source>
</evidence>
<dbReference type="EMBL" id="CAUYUJ010020023">
    <property type="protein sequence ID" value="CAK0895330.1"/>
    <property type="molecule type" value="Genomic_DNA"/>
</dbReference>
<dbReference type="Proteomes" id="UP001189429">
    <property type="component" value="Unassembled WGS sequence"/>
</dbReference>
<organism evidence="2 3">
    <name type="scientific">Prorocentrum cordatum</name>
    <dbReference type="NCBI Taxonomy" id="2364126"/>
    <lineage>
        <taxon>Eukaryota</taxon>
        <taxon>Sar</taxon>
        <taxon>Alveolata</taxon>
        <taxon>Dinophyceae</taxon>
        <taxon>Prorocentrales</taxon>
        <taxon>Prorocentraceae</taxon>
        <taxon>Prorocentrum</taxon>
    </lineage>
</organism>
<sequence>APRGAAGPATLIADGRRSVGLLSAELCLTLKTRGRGGGVQLLVAGRRGVTLALQAVAQAQPERPLVFALSLADGEELAAAGLHPPGQGGTGGASDEAAPPGGEEAPAPRRGFRFFFPGHADEAETMDVRVGAAPSRVLLVKSEGSLLPLTKAVATEVARLPEGATAAVETLLGGKAKSIWTRTHRMSKPWPRPTSGRWRPRARSSGPGPSGAWRRRWRPPPRPPRSARRRAGRAACCG</sequence>
<evidence type="ECO:0000256" key="1">
    <source>
        <dbReference type="SAM" id="MobiDB-lite"/>
    </source>
</evidence>